<feature type="transmembrane region" description="Helical" evidence="1">
    <location>
        <begin position="89"/>
        <end position="120"/>
    </location>
</feature>
<accession>A0ABT5L3D2</accession>
<keyword evidence="3" id="KW-1185">Reference proteome</keyword>
<proteinExistence type="predicted"/>
<dbReference type="RefSeq" id="WP_273640044.1">
    <property type="nucleotide sequence ID" value="NZ_JAQQXP010000001.1"/>
</dbReference>
<feature type="transmembrane region" description="Helical" evidence="1">
    <location>
        <begin position="61"/>
        <end position="82"/>
    </location>
</feature>
<evidence type="ECO:0000313" key="3">
    <source>
        <dbReference type="Proteomes" id="UP001218788"/>
    </source>
</evidence>
<organism evidence="2 3">
    <name type="scientific">Alteromonas gilva</name>
    <dbReference type="NCBI Taxonomy" id="2987522"/>
    <lineage>
        <taxon>Bacteria</taxon>
        <taxon>Pseudomonadati</taxon>
        <taxon>Pseudomonadota</taxon>
        <taxon>Gammaproteobacteria</taxon>
        <taxon>Alteromonadales</taxon>
        <taxon>Alteromonadaceae</taxon>
        <taxon>Alteromonas/Salinimonas group</taxon>
        <taxon>Alteromonas</taxon>
    </lineage>
</organism>
<keyword evidence="1" id="KW-1133">Transmembrane helix</keyword>
<comment type="caution">
    <text evidence="2">The sequence shown here is derived from an EMBL/GenBank/DDBJ whole genome shotgun (WGS) entry which is preliminary data.</text>
</comment>
<evidence type="ECO:0000256" key="1">
    <source>
        <dbReference type="SAM" id="Phobius"/>
    </source>
</evidence>
<name>A0ABT5L3D2_9ALTE</name>
<keyword evidence="1" id="KW-0812">Transmembrane</keyword>
<keyword evidence="1" id="KW-0472">Membrane</keyword>
<evidence type="ECO:0000313" key="2">
    <source>
        <dbReference type="EMBL" id="MDC8831011.1"/>
    </source>
</evidence>
<gene>
    <name evidence="2" type="ORF">OIK42_09575</name>
</gene>
<reference evidence="2 3" key="1">
    <citation type="submission" date="2022-10" db="EMBL/GenBank/DDBJ databases">
        <title>Alteromonas sp. chi3 Genome sequencing.</title>
        <authorList>
            <person name="Park S."/>
        </authorList>
    </citation>
    <scope>NUCLEOTIDE SEQUENCE [LARGE SCALE GENOMIC DNA]</scope>
    <source>
        <strain evidence="3">chi3</strain>
    </source>
</reference>
<protein>
    <recommendedName>
        <fullName evidence="4">DUF4064 domain-containing protein</fullName>
    </recommendedName>
</protein>
<evidence type="ECO:0008006" key="4">
    <source>
        <dbReference type="Google" id="ProtNLM"/>
    </source>
</evidence>
<sequence length="132" mass="14793">MKKQTTGRYLAILGLLLFWAPLWGVVETYLLMASSFQEITLFGPNEPKIPQDELRAATINIIQGSLLSLVAIILFVVSVVFLKYRTGWLFWVLIFYSTILLLLFPIGTVTGIIGLVLLIVNRKKFATSSIDS</sequence>
<dbReference type="EMBL" id="JAQQXP010000001">
    <property type="protein sequence ID" value="MDC8831011.1"/>
    <property type="molecule type" value="Genomic_DNA"/>
</dbReference>
<dbReference type="Proteomes" id="UP001218788">
    <property type="component" value="Unassembled WGS sequence"/>
</dbReference>